<dbReference type="AlphaFoldDB" id="A0A174DZQ7"/>
<dbReference type="GO" id="GO:0043565">
    <property type="term" value="F:sequence-specific DNA binding"/>
    <property type="evidence" value="ECO:0007669"/>
    <property type="project" value="InterPro"/>
</dbReference>
<evidence type="ECO:0000256" key="3">
    <source>
        <dbReference type="ARBA" id="ARBA00023163"/>
    </source>
</evidence>
<dbReference type="PROSITE" id="PS01124">
    <property type="entry name" value="HTH_ARAC_FAMILY_2"/>
    <property type="match status" value="1"/>
</dbReference>
<keyword evidence="2" id="KW-0238">DNA-binding</keyword>
<gene>
    <name evidence="5" type="ORF">CP373A1_07720</name>
</gene>
<protein>
    <recommendedName>
        <fullName evidence="4">HTH araC/xylS-type domain-containing protein</fullName>
    </recommendedName>
</protein>
<dbReference type="Pfam" id="PF12833">
    <property type="entry name" value="HTH_18"/>
    <property type="match status" value="1"/>
</dbReference>
<dbReference type="SUPFAM" id="SSF46689">
    <property type="entry name" value="Homeodomain-like"/>
    <property type="match status" value="1"/>
</dbReference>
<dbReference type="EMBL" id="MAPZ01000017">
    <property type="protein sequence ID" value="OBY11035.1"/>
    <property type="molecule type" value="Genomic_DNA"/>
</dbReference>
<keyword evidence="1" id="KW-0805">Transcription regulation</keyword>
<evidence type="ECO:0000259" key="4">
    <source>
        <dbReference type="PROSITE" id="PS01124"/>
    </source>
</evidence>
<evidence type="ECO:0000256" key="1">
    <source>
        <dbReference type="ARBA" id="ARBA00023015"/>
    </source>
</evidence>
<evidence type="ECO:0000256" key="2">
    <source>
        <dbReference type="ARBA" id="ARBA00023125"/>
    </source>
</evidence>
<dbReference type="PANTHER" id="PTHR43280:SF28">
    <property type="entry name" value="HTH-TYPE TRANSCRIPTIONAL ACTIVATOR RHAS"/>
    <property type="match status" value="1"/>
</dbReference>
<keyword evidence="6" id="KW-1185">Reference proteome</keyword>
<accession>A0A174DZQ7</accession>
<name>A0A174DZQ7_9CLOT</name>
<dbReference type="eggNOG" id="COG2207">
    <property type="taxonomic scope" value="Bacteria"/>
</dbReference>
<dbReference type="PROSITE" id="PS00041">
    <property type="entry name" value="HTH_ARAC_FAMILY_1"/>
    <property type="match status" value="1"/>
</dbReference>
<dbReference type="Proteomes" id="UP000092714">
    <property type="component" value="Unassembled WGS sequence"/>
</dbReference>
<feature type="domain" description="HTH araC/xylS-type" evidence="4">
    <location>
        <begin position="418"/>
        <end position="517"/>
    </location>
</feature>
<dbReference type="OrthoDB" id="9794370at2"/>
<dbReference type="PANTHER" id="PTHR43280">
    <property type="entry name" value="ARAC-FAMILY TRANSCRIPTIONAL REGULATOR"/>
    <property type="match status" value="1"/>
</dbReference>
<keyword evidence="3" id="KW-0804">Transcription</keyword>
<evidence type="ECO:0000313" key="6">
    <source>
        <dbReference type="Proteomes" id="UP000092714"/>
    </source>
</evidence>
<dbReference type="InterPro" id="IPR020449">
    <property type="entry name" value="Tscrpt_reg_AraC-type_HTH"/>
</dbReference>
<dbReference type="InterPro" id="IPR018060">
    <property type="entry name" value="HTH_AraC"/>
</dbReference>
<dbReference type="InterPro" id="IPR009057">
    <property type="entry name" value="Homeodomain-like_sf"/>
</dbReference>
<dbReference type="GO" id="GO:0003700">
    <property type="term" value="F:DNA-binding transcription factor activity"/>
    <property type="evidence" value="ECO:0007669"/>
    <property type="project" value="InterPro"/>
</dbReference>
<dbReference type="SMART" id="SM00342">
    <property type="entry name" value="HTH_ARAC"/>
    <property type="match status" value="1"/>
</dbReference>
<dbReference type="Gene3D" id="1.10.10.60">
    <property type="entry name" value="Homeodomain-like"/>
    <property type="match status" value="2"/>
</dbReference>
<reference evidence="5 6" key="1">
    <citation type="submission" date="2016-06" db="EMBL/GenBank/DDBJ databases">
        <authorList>
            <person name="Kjaerup R.B."/>
            <person name="Dalgaard T.S."/>
            <person name="Juul-Madsen H.R."/>
        </authorList>
    </citation>
    <scope>NUCLEOTIDE SEQUENCE [LARGE SCALE GENOMIC DNA]</scope>
    <source>
        <strain evidence="5 6">373-A1</strain>
    </source>
</reference>
<evidence type="ECO:0000313" key="5">
    <source>
        <dbReference type="EMBL" id="OBY11035.1"/>
    </source>
</evidence>
<dbReference type="InterPro" id="IPR018062">
    <property type="entry name" value="HTH_AraC-typ_CS"/>
</dbReference>
<organism evidence="5 6">
    <name type="scientific">Clostridium paraputrificum</name>
    <dbReference type="NCBI Taxonomy" id="29363"/>
    <lineage>
        <taxon>Bacteria</taxon>
        <taxon>Bacillati</taxon>
        <taxon>Bacillota</taxon>
        <taxon>Clostridia</taxon>
        <taxon>Eubacteriales</taxon>
        <taxon>Clostridiaceae</taxon>
        <taxon>Clostridium</taxon>
    </lineage>
</organism>
<proteinExistence type="predicted"/>
<dbReference type="PRINTS" id="PR00032">
    <property type="entry name" value="HTHARAC"/>
</dbReference>
<dbReference type="RefSeq" id="WP_055254161.1">
    <property type="nucleotide sequence ID" value="NZ_CYZW01000005.1"/>
</dbReference>
<comment type="caution">
    <text evidence="5">The sequence shown here is derived from an EMBL/GenBank/DDBJ whole genome shotgun (WGS) entry which is preliminary data.</text>
</comment>
<sequence>MYKVLIVDEGFKRQEDNYIHLEWKKYDLSVCDKVVTKDAYKAIKFHNPDIIILNNNSYEEILDVLNETGNSSINAEFIIVSSYDNIQVINERYSGKKLYFLFNPCNSLNIIKEVLIVKKDLEDKNNEDNISVFRKNIPIVKESILREMLHGNIDDFNGIMEIIKLYTINIIKSPIVTTIIDIDDEFEANKLNETLDTLKDYIYRQFSSYKHYEVVKDKNVLLLVVCVEEGITYDEILNDCKLIKDKIKIYFDTSVTMAVGKIFNSLSELSKSYKSAKSVLEFKMIYGDGQVISTKNVRTYLAELDFYPVDETKDIIDSFKANDEEGIYKNVDRFYSSLINNGALSKIHIQEATNRLLGTICKKCLGNSSIKSKYYNKIIVYERILKCNTIDKIKCEVNGFLKEIKRQTSFHTDNELIKSVILYIDKNYSDTELSLAKVADEIFITPVYLSKLFKQETGVNFLDFIHKVRIDKAKNYLLDSNIKVYEVSLLVGYSNEKHFSKKFKKYVGKSPSEYRQDNV</sequence>